<dbReference type="EMBL" id="AUBJ02000001">
    <property type="protein sequence ID" value="MCP2330804.1"/>
    <property type="molecule type" value="Genomic_DNA"/>
</dbReference>
<evidence type="ECO:0000256" key="3">
    <source>
        <dbReference type="ARBA" id="ARBA00022691"/>
    </source>
</evidence>
<accession>A0ABT1JE83</accession>
<dbReference type="InterPro" id="IPR029063">
    <property type="entry name" value="SAM-dependent_MTases_sf"/>
</dbReference>
<organism evidence="4 5">
    <name type="scientific">Actinoalloteichus caeruleus DSM 43889</name>
    <dbReference type="NCBI Taxonomy" id="1120930"/>
    <lineage>
        <taxon>Bacteria</taxon>
        <taxon>Bacillati</taxon>
        <taxon>Actinomycetota</taxon>
        <taxon>Actinomycetes</taxon>
        <taxon>Pseudonocardiales</taxon>
        <taxon>Pseudonocardiaceae</taxon>
        <taxon>Actinoalloteichus</taxon>
        <taxon>Actinoalloteichus cyanogriseus</taxon>
    </lineage>
</organism>
<comment type="caution">
    <text evidence="4">The sequence shown here is derived from an EMBL/GenBank/DDBJ whole genome shotgun (WGS) entry which is preliminary data.</text>
</comment>
<dbReference type="Proteomes" id="UP000791080">
    <property type="component" value="Unassembled WGS sequence"/>
</dbReference>
<dbReference type="PANTHER" id="PTHR10509:SF14">
    <property type="entry name" value="CAFFEOYL-COA O-METHYLTRANSFERASE 3-RELATED"/>
    <property type="match status" value="1"/>
</dbReference>
<evidence type="ECO:0000256" key="2">
    <source>
        <dbReference type="ARBA" id="ARBA00022679"/>
    </source>
</evidence>
<evidence type="ECO:0000313" key="4">
    <source>
        <dbReference type="EMBL" id="MCP2330804.1"/>
    </source>
</evidence>
<reference evidence="4 5" key="2">
    <citation type="submission" date="2022-06" db="EMBL/GenBank/DDBJ databases">
        <title>Genomic Encyclopedia of Type Strains, Phase I: the one thousand microbial genomes (KMG-I) project.</title>
        <authorList>
            <person name="Kyrpides N."/>
        </authorList>
    </citation>
    <scope>NUCLEOTIDE SEQUENCE [LARGE SCALE GENOMIC DNA]</scope>
    <source>
        <strain evidence="4 5">DSM 43889</strain>
    </source>
</reference>
<proteinExistence type="predicted"/>
<dbReference type="Pfam" id="PF01596">
    <property type="entry name" value="Methyltransf_3"/>
    <property type="match status" value="1"/>
</dbReference>
<reference evidence="4 5" key="1">
    <citation type="submission" date="2013-07" db="EMBL/GenBank/DDBJ databases">
        <authorList>
            <consortium name="DOE Joint Genome Institute"/>
            <person name="Reeve W."/>
            <person name="Huntemann M."/>
            <person name="Han J."/>
            <person name="Chen A."/>
            <person name="Kyrpides N."/>
            <person name="Mavromatis K."/>
            <person name="Markowitz V."/>
            <person name="Palaniappan K."/>
            <person name="Ivanova N."/>
            <person name="Schaumberg A."/>
            <person name="Pati A."/>
            <person name="Liolios K."/>
            <person name="Nordberg H.P."/>
            <person name="Cantor M.N."/>
            <person name="Hua S.X."/>
            <person name="Woyke T."/>
        </authorList>
    </citation>
    <scope>NUCLEOTIDE SEQUENCE [LARGE SCALE GENOMIC DNA]</scope>
    <source>
        <strain evidence="4 5">DSM 43889</strain>
    </source>
</reference>
<dbReference type="CDD" id="cd02440">
    <property type="entry name" value="AdoMet_MTases"/>
    <property type="match status" value="1"/>
</dbReference>
<gene>
    <name evidence="4" type="ORF">G443_001074</name>
</gene>
<name>A0ABT1JE83_ACTCY</name>
<protein>
    <submittedName>
        <fullName evidence="4">Caffeoyl-CoA O-methyltransferase</fullName>
    </submittedName>
</protein>
<dbReference type="RefSeq" id="WP_026420230.1">
    <property type="nucleotide sequence ID" value="NZ_AUBJ02000001.1"/>
</dbReference>
<keyword evidence="2" id="KW-0808">Transferase</keyword>
<dbReference type="InterPro" id="IPR050362">
    <property type="entry name" value="Cation-dep_OMT"/>
</dbReference>
<dbReference type="PROSITE" id="PS51682">
    <property type="entry name" value="SAM_OMT_I"/>
    <property type="match status" value="1"/>
</dbReference>
<keyword evidence="1" id="KW-0489">Methyltransferase</keyword>
<dbReference type="PANTHER" id="PTHR10509">
    <property type="entry name" value="O-METHYLTRANSFERASE-RELATED"/>
    <property type="match status" value="1"/>
</dbReference>
<dbReference type="Gene3D" id="3.40.50.150">
    <property type="entry name" value="Vaccinia Virus protein VP39"/>
    <property type="match status" value="1"/>
</dbReference>
<evidence type="ECO:0000256" key="1">
    <source>
        <dbReference type="ARBA" id="ARBA00022603"/>
    </source>
</evidence>
<keyword evidence="5" id="KW-1185">Reference proteome</keyword>
<dbReference type="InterPro" id="IPR002935">
    <property type="entry name" value="SAM_O-MeTrfase"/>
</dbReference>
<keyword evidence="3" id="KW-0949">S-adenosyl-L-methionine</keyword>
<sequence length="227" mass="24213">MRHGNDPKHFLVDRATGDYLARSSTTPVPALRSLAARTAALGEAAGMAVPLEQAALLTLLARTLSARNVVDLGTFTGLSALSLALGVAEGGQVTTCDVSDRWVGLAREHWRLAGVADRVLFRRSSGARVLRELAQGPPVDLVFVDADKMNYPAYCRAAVPLLRPGGLLVVDNVLMEGWAVAPERAEPGLPRRCAEAVRSANASLAEDDRLETVMLPVADGLTIARRR</sequence>
<evidence type="ECO:0000313" key="5">
    <source>
        <dbReference type="Proteomes" id="UP000791080"/>
    </source>
</evidence>
<dbReference type="SUPFAM" id="SSF53335">
    <property type="entry name" value="S-adenosyl-L-methionine-dependent methyltransferases"/>
    <property type="match status" value="1"/>
</dbReference>